<sequence>MITDEGAVVHTSELRNLRKLILYGNPLAHAAVTSYDPTKLAYDPVPSLTATLNERTADQISMTIMVAYPATKKKKLHSMSCYEHVEIYKMIPNEVVLQSPFRSQLKYNPNDSTFLTGVGIEDVLTGAGSSAGLPAVPASMITRSLAADSRVLVALILQTQQMMLNLTPLMDYNVSGYPIDEYANGSQCTPLSA</sequence>
<protein>
    <submittedName>
        <fullName evidence="1">Unnamed protein product</fullName>
    </submittedName>
</protein>
<dbReference type="OrthoDB" id="1687175at2759"/>
<organism evidence="1 2">
    <name type="scientific">Phytophthora fragariaefolia</name>
    <dbReference type="NCBI Taxonomy" id="1490495"/>
    <lineage>
        <taxon>Eukaryota</taxon>
        <taxon>Sar</taxon>
        <taxon>Stramenopiles</taxon>
        <taxon>Oomycota</taxon>
        <taxon>Peronosporomycetes</taxon>
        <taxon>Peronosporales</taxon>
        <taxon>Peronosporaceae</taxon>
        <taxon>Phytophthora</taxon>
    </lineage>
</organism>
<dbReference type="Proteomes" id="UP001165121">
    <property type="component" value="Unassembled WGS sequence"/>
</dbReference>
<evidence type="ECO:0000313" key="2">
    <source>
        <dbReference type="Proteomes" id="UP001165121"/>
    </source>
</evidence>
<proteinExistence type="predicted"/>
<accession>A0A9W6YPH8</accession>
<dbReference type="AlphaFoldDB" id="A0A9W6YPH8"/>
<keyword evidence="2" id="KW-1185">Reference proteome</keyword>
<name>A0A9W6YPH8_9STRA</name>
<reference evidence="1" key="1">
    <citation type="submission" date="2023-04" db="EMBL/GenBank/DDBJ databases">
        <title>Phytophthora fragariaefolia NBRC 109709.</title>
        <authorList>
            <person name="Ichikawa N."/>
            <person name="Sato H."/>
            <person name="Tonouchi N."/>
        </authorList>
    </citation>
    <scope>NUCLEOTIDE SEQUENCE</scope>
    <source>
        <strain evidence="1">NBRC 109709</strain>
    </source>
</reference>
<dbReference type="EMBL" id="BSXT01018881">
    <property type="protein sequence ID" value="GMG15378.1"/>
    <property type="molecule type" value="Genomic_DNA"/>
</dbReference>
<comment type="caution">
    <text evidence="1">The sequence shown here is derived from an EMBL/GenBank/DDBJ whole genome shotgun (WGS) entry which is preliminary data.</text>
</comment>
<gene>
    <name evidence="1" type="ORF">Pfra01_002942700</name>
</gene>
<evidence type="ECO:0000313" key="1">
    <source>
        <dbReference type="EMBL" id="GMG15378.1"/>
    </source>
</evidence>